<evidence type="ECO:0000313" key="4">
    <source>
        <dbReference type="Proteomes" id="UP000556026"/>
    </source>
</evidence>
<comment type="caution">
    <text evidence="3">The sequence shown here is derived from an EMBL/GenBank/DDBJ whole genome shotgun (WGS) entry which is preliminary data.</text>
</comment>
<sequence length="233" mass="25720">MKRTIVSLVAVLFLSASCDQSHLQQTQATVQPGLSPWDRDLLARESEEKSNATGPAQKPAQVQPFQDDDAVEVRRKQIPAISATFARRTTPERAQWLAELCFKKTIGTTFTPLDLAEIALAETGGHQLSSRAVSSKGALGVWQLMPERARSHGFHPSEMRDDEKCADAAVRELKEKLTMAGGNLSRAKRYYCGAGPAAVAYDKLRKRFRAEILQELEKGFQDRGLLVQMASHG</sequence>
<organism evidence="3 4">
    <name type="scientific">Geomonas silvestris</name>
    <dbReference type="NCBI Taxonomy" id="2740184"/>
    <lineage>
        <taxon>Bacteria</taxon>
        <taxon>Pseudomonadati</taxon>
        <taxon>Thermodesulfobacteriota</taxon>
        <taxon>Desulfuromonadia</taxon>
        <taxon>Geobacterales</taxon>
        <taxon>Geobacteraceae</taxon>
        <taxon>Geomonas</taxon>
    </lineage>
</organism>
<feature type="region of interest" description="Disordered" evidence="1">
    <location>
        <begin position="46"/>
        <end position="68"/>
    </location>
</feature>
<feature type="domain" description="Transglycosylase SLT" evidence="2">
    <location>
        <begin position="128"/>
        <end position="195"/>
    </location>
</feature>
<evidence type="ECO:0000259" key="2">
    <source>
        <dbReference type="Pfam" id="PF01464"/>
    </source>
</evidence>
<dbReference type="PROSITE" id="PS51257">
    <property type="entry name" value="PROKAR_LIPOPROTEIN"/>
    <property type="match status" value="1"/>
</dbReference>
<evidence type="ECO:0000256" key="1">
    <source>
        <dbReference type="SAM" id="MobiDB-lite"/>
    </source>
</evidence>
<dbReference type="InterPro" id="IPR008258">
    <property type="entry name" value="Transglycosylase_SLT_dom_1"/>
</dbReference>
<accession>A0A6V8MMK5</accession>
<dbReference type="SUPFAM" id="SSF53955">
    <property type="entry name" value="Lysozyme-like"/>
    <property type="match status" value="1"/>
</dbReference>
<dbReference type="AlphaFoldDB" id="A0A6V8MMK5"/>
<dbReference type="InterPro" id="IPR023346">
    <property type="entry name" value="Lysozyme-like_dom_sf"/>
</dbReference>
<reference evidence="4" key="1">
    <citation type="submission" date="2020-06" db="EMBL/GenBank/DDBJ databases">
        <title>Draft genomic sequence of Geomonas sp. Red330.</title>
        <authorList>
            <person name="Itoh H."/>
            <person name="Zhenxing X."/>
            <person name="Ushijima N."/>
            <person name="Masuda Y."/>
            <person name="Shiratori Y."/>
            <person name="Senoo K."/>
        </authorList>
    </citation>
    <scope>NUCLEOTIDE SEQUENCE [LARGE SCALE GENOMIC DNA]</scope>
    <source>
        <strain evidence="4">Red330</strain>
    </source>
</reference>
<proteinExistence type="predicted"/>
<dbReference type="RefSeq" id="WP_183356045.1">
    <property type="nucleotide sequence ID" value="NZ_BLXX01000013.1"/>
</dbReference>
<dbReference type="Proteomes" id="UP000556026">
    <property type="component" value="Unassembled WGS sequence"/>
</dbReference>
<protein>
    <submittedName>
        <fullName evidence="3">Lytic transglycosylase</fullName>
    </submittedName>
</protein>
<name>A0A6V8MMK5_9BACT</name>
<gene>
    <name evidence="3" type="ORF">GMST_35730</name>
</gene>
<dbReference type="Gene3D" id="1.10.530.10">
    <property type="match status" value="1"/>
</dbReference>
<dbReference type="EMBL" id="BLXX01000013">
    <property type="protein sequence ID" value="GFO61248.1"/>
    <property type="molecule type" value="Genomic_DNA"/>
</dbReference>
<keyword evidence="4" id="KW-1185">Reference proteome</keyword>
<evidence type="ECO:0000313" key="3">
    <source>
        <dbReference type="EMBL" id="GFO61248.1"/>
    </source>
</evidence>
<dbReference type="Pfam" id="PF01464">
    <property type="entry name" value="SLT"/>
    <property type="match status" value="1"/>
</dbReference>